<evidence type="ECO:0000313" key="1">
    <source>
        <dbReference type="EMBL" id="KAG0443638.1"/>
    </source>
</evidence>
<sequence length="502" mass="55780">MCYSRPALSSDCGDAFAPLTPLLDDQDHLRSPDSHQGLPSVTRCTLIPPTRTSPSLGFAPLGIATDLPPGLPARKAQAPTMPNSADNAMEFDAQSGRTLAPPGPWQQILRERRNLKNPPAKPARPQSHVNLQTVHLARQHPDYPTPTTRSSFGHELDNDALALSEISTIQLGAATYEVQPYLKPLPGTRRGVTHGLDPGTTTDKLPHILAYNGARILHARMLGNSTSAVVTFEGIHVPFYIKAYGLFTRCRPYRQTVQCCSLCGELGHRQDVCPNPDTTMCAQCHTRDPTPDHDCTPKCQLCGLAHPTASKDCRKKLRPSPPPLRVRERALTSQRWQQQPSPNSQPPEQRQFPPNQPNQRQGSWSTIVARLLLMTDSRYSPPVPPKLPTPASKPFNKKTRSSNSSYKLRINVQLPSNNVSSNFSCKWSCYSSTKFNVLKTRPRRKTPMPHHPSHKWRCQPKTKFSALKARPLIGTPRPHHLPLAPLRPFRQVFATLSALSTR</sequence>
<dbReference type="EMBL" id="JABSTQ010003094">
    <property type="protein sequence ID" value="KAG0443638.1"/>
    <property type="molecule type" value="Genomic_DNA"/>
</dbReference>
<name>A0AC60QXT5_IXOPE</name>
<gene>
    <name evidence="1" type="ORF">HPB47_014689</name>
</gene>
<dbReference type="Proteomes" id="UP000805193">
    <property type="component" value="Unassembled WGS sequence"/>
</dbReference>
<organism evidence="1 2">
    <name type="scientific">Ixodes persulcatus</name>
    <name type="common">Taiga tick</name>
    <dbReference type="NCBI Taxonomy" id="34615"/>
    <lineage>
        <taxon>Eukaryota</taxon>
        <taxon>Metazoa</taxon>
        <taxon>Ecdysozoa</taxon>
        <taxon>Arthropoda</taxon>
        <taxon>Chelicerata</taxon>
        <taxon>Arachnida</taxon>
        <taxon>Acari</taxon>
        <taxon>Parasitiformes</taxon>
        <taxon>Ixodida</taxon>
        <taxon>Ixodoidea</taxon>
        <taxon>Ixodidae</taxon>
        <taxon>Ixodinae</taxon>
        <taxon>Ixodes</taxon>
    </lineage>
</organism>
<proteinExistence type="predicted"/>
<protein>
    <submittedName>
        <fullName evidence="1">Uncharacterized protein</fullName>
    </submittedName>
</protein>
<keyword evidence="2" id="KW-1185">Reference proteome</keyword>
<comment type="caution">
    <text evidence="1">The sequence shown here is derived from an EMBL/GenBank/DDBJ whole genome shotgun (WGS) entry which is preliminary data.</text>
</comment>
<evidence type="ECO:0000313" key="2">
    <source>
        <dbReference type="Proteomes" id="UP000805193"/>
    </source>
</evidence>
<reference evidence="1 2" key="1">
    <citation type="journal article" date="2020" name="Cell">
        <title>Large-Scale Comparative Analyses of Tick Genomes Elucidate Their Genetic Diversity and Vector Capacities.</title>
        <authorList>
            <consortium name="Tick Genome and Microbiome Consortium (TIGMIC)"/>
            <person name="Jia N."/>
            <person name="Wang J."/>
            <person name="Shi W."/>
            <person name="Du L."/>
            <person name="Sun Y."/>
            <person name="Zhan W."/>
            <person name="Jiang J.F."/>
            <person name="Wang Q."/>
            <person name="Zhang B."/>
            <person name="Ji P."/>
            <person name="Bell-Sakyi L."/>
            <person name="Cui X.M."/>
            <person name="Yuan T.T."/>
            <person name="Jiang B.G."/>
            <person name="Yang W.F."/>
            <person name="Lam T.T."/>
            <person name="Chang Q.C."/>
            <person name="Ding S.J."/>
            <person name="Wang X.J."/>
            <person name="Zhu J.G."/>
            <person name="Ruan X.D."/>
            <person name="Zhao L."/>
            <person name="Wei J.T."/>
            <person name="Ye R.Z."/>
            <person name="Que T.C."/>
            <person name="Du C.H."/>
            <person name="Zhou Y.H."/>
            <person name="Cheng J.X."/>
            <person name="Dai P.F."/>
            <person name="Guo W.B."/>
            <person name="Han X.H."/>
            <person name="Huang E.J."/>
            <person name="Li L.F."/>
            <person name="Wei W."/>
            <person name="Gao Y.C."/>
            <person name="Liu J.Z."/>
            <person name="Shao H.Z."/>
            <person name="Wang X."/>
            <person name="Wang C.C."/>
            <person name="Yang T.C."/>
            <person name="Huo Q.B."/>
            <person name="Li W."/>
            <person name="Chen H.Y."/>
            <person name="Chen S.E."/>
            <person name="Zhou L.G."/>
            <person name="Ni X.B."/>
            <person name="Tian J.H."/>
            <person name="Sheng Y."/>
            <person name="Liu T."/>
            <person name="Pan Y.S."/>
            <person name="Xia L.Y."/>
            <person name="Li J."/>
            <person name="Zhao F."/>
            <person name="Cao W.C."/>
        </authorList>
    </citation>
    <scope>NUCLEOTIDE SEQUENCE [LARGE SCALE GENOMIC DNA]</scope>
    <source>
        <strain evidence="1">Iper-2018</strain>
    </source>
</reference>
<accession>A0AC60QXT5</accession>